<reference evidence="2" key="1">
    <citation type="journal article" date="2019" name="Int. J. Syst. Evol. Microbiol.">
        <title>The Global Catalogue of Microorganisms (GCM) 10K type strain sequencing project: providing services to taxonomists for standard genome sequencing and annotation.</title>
        <authorList>
            <consortium name="The Broad Institute Genomics Platform"/>
            <consortium name="The Broad Institute Genome Sequencing Center for Infectious Disease"/>
            <person name="Wu L."/>
            <person name="Ma J."/>
        </authorList>
    </citation>
    <scope>NUCLEOTIDE SEQUENCE [LARGE SCALE GENOMIC DNA]</scope>
    <source>
        <strain evidence="2">JCM 30846</strain>
    </source>
</reference>
<gene>
    <name evidence="1" type="primary">sbnB</name>
    <name evidence="1" type="ORF">GCM10023082_16600</name>
</gene>
<dbReference type="Gene3D" id="3.30.1780.10">
    <property type="entry name" value="ornithine cyclodeaminase, domain 1"/>
    <property type="match status" value="1"/>
</dbReference>
<dbReference type="SUPFAM" id="SSF51735">
    <property type="entry name" value="NAD(P)-binding Rossmann-fold domains"/>
    <property type="match status" value="1"/>
</dbReference>
<dbReference type="InterPro" id="IPR023401">
    <property type="entry name" value="ODC_N"/>
</dbReference>
<proteinExistence type="predicted"/>
<organism evidence="1 2">
    <name type="scientific">Streptomyces tremellae</name>
    <dbReference type="NCBI Taxonomy" id="1124239"/>
    <lineage>
        <taxon>Bacteria</taxon>
        <taxon>Bacillati</taxon>
        <taxon>Actinomycetota</taxon>
        <taxon>Actinomycetes</taxon>
        <taxon>Kitasatosporales</taxon>
        <taxon>Streptomycetaceae</taxon>
        <taxon>Streptomyces</taxon>
    </lineage>
</organism>
<dbReference type="EMBL" id="BAABEP010000007">
    <property type="protein sequence ID" value="GAA3719846.1"/>
    <property type="molecule type" value="Genomic_DNA"/>
</dbReference>
<dbReference type="PIRSF" id="PIRSF001439">
    <property type="entry name" value="CryM"/>
    <property type="match status" value="1"/>
</dbReference>
<evidence type="ECO:0000313" key="2">
    <source>
        <dbReference type="Proteomes" id="UP001499884"/>
    </source>
</evidence>
<dbReference type="InterPro" id="IPR036291">
    <property type="entry name" value="NAD(P)-bd_dom_sf"/>
</dbReference>
<name>A0ABP7EIT4_9ACTN</name>
<dbReference type="PANTHER" id="PTHR13812">
    <property type="entry name" value="KETIMINE REDUCTASE MU-CRYSTALLIN"/>
    <property type="match status" value="1"/>
</dbReference>
<comment type="caution">
    <text evidence="1">The sequence shown here is derived from an EMBL/GenBank/DDBJ whole genome shotgun (WGS) entry which is preliminary data.</text>
</comment>
<protein>
    <submittedName>
        <fullName evidence="1">2,3-diaminopropionate biosynthesis protein SbnB</fullName>
    </submittedName>
</protein>
<dbReference type="InterPro" id="IPR003462">
    <property type="entry name" value="ODC_Mu_crystall"/>
</dbReference>
<sequence>MSTLAPPPMTVIGASDIAAETDRHRPELVEVVRAAYLTHDAGQSANPHSSFLRFPHQDRSRIISLPAYLGGEFEVAGNKWIASFPDNTQHGIPRASATLILNDCATGYPFACMESSIVSATRTAASAVLGAQTLLGARRARRVGIVGTGLIAHHVWRFLRDLDWEIGAFRLFDLDPAAAGRLGAAMAKDTQAEIVVAGAVEEAFADCDLVVLTTVAGEPHLHDPRLLAHNPAVLHLSLRDLSPEMILAAQNFTDDIDHAVRERTSLHLTEERTGDRGFIDGTLAGLLRGRLHRDHGRPAVFSPFGLGVLDLAVGKWVHDRVVAAGGGRREDGFFAGVEV</sequence>
<evidence type="ECO:0000313" key="1">
    <source>
        <dbReference type="EMBL" id="GAA3719846.1"/>
    </source>
</evidence>
<keyword evidence="2" id="KW-1185">Reference proteome</keyword>
<dbReference type="Gene3D" id="3.40.50.720">
    <property type="entry name" value="NAD(P)-binding Rossmann-like Domain"/>
    <property type="match status" value="1"/>
</dbReference>
<dbReference type="Proteomes" id="UP001499884">
    <property type="component" value="Unassembled WGS sequence"/>
</dbReference>
<dbReference type="Pfam" id="PF02423">
    <property type="entry name" value="OCD_Mu_crystall"/>
    <property type="match status" value="1"/>
</dbReference>
<dbReference type="InterPro" id="IPR023866">
    <property type="entry name" value="SbnB"/>
</dbReference>
<dbReference type="PANTHER" id="PTHR13812:SF19">
    <property type="entry name" value="KETIMINE REDUCTASE MU-CRYSTALLIN"/>
    <property type="match status" value="1"/>
</dbReference>
<accession>A0ABP7EIT4</accession>
<dbReference type="NCBIfam" id="TIGR03944">
    <property type="entry name" value="dehyd_SbnB_fam"/>
    <property type="match status" value="1"/>
</dbReference>